<evidence type="ECO:0000259" key="1">
    <source>
        <dbReference type="PROSITE" id="PS50878"/>
    </source>
</evidence>
<dbReference type="CDD" id="cd01650">
    <property type="entry name" value="RT_nLTR_like"/>
    <property type="match status" value="1"/>
</dbReference>
<dbReference type="Pfam" id="PF00078">
    <property type="entry name" value="RVT_1"/>
    <property type="match status" value="1"/>
</dbReference>
<dbReference type="PANTHER" id="PTHR33116">
    <property type="entry name" value="REVERSE TRANSCRIPTASE ZINC-BINDING DOMAIN-CONTAINING PROTEIN-RELATED-RELATED"/>
    <property type="match status" value="1"/>
</dbReference>
<dbReference type="PROSITE" id="PS50878">
    <property type="entry name" value="RT_POL"/>
    <property type="match status" value="1"/>
</dbReference>
<dbReference type="SUPFAM" id="SSF56672">
    <property type="entry name" value="DNA/RNA polymerases"/>
    <property type="match status" value="1"/>
</dbReference>
<accession>A0AAW2JH73</accession>
<dbReference type="InterPro" id="IPR000477">
    <property type="entry name" value="RT_dom"/>
</dbReference>
<gene>
    <name evidence="2" type="ORF">Sradi_6924800</name>
</gene>
<dbReference type="EMBL" id="JACGWJ010000285">
    <property type="protein sequence ID" value="KAL0293668.1"/>
    <property type="molecule type" value="Genomic_DNA"/>
</dbReference>
<evidence type="ECO:0000313" key="2">
    <source>
        <dbReference type="EMBL" id="KAL0293668.1"/>
    </source>
</evidence>
<dbReference type="PANTHER" id="PTHR33116:SF78">
    <property type="entry name" value="OS12G0587133 PROTEIN"/>
    <property type="match status" value="1"/>
</dbReference>
<reference evidence="2" key="1">
    <citation type="submission" date="2020-06" db="EMBL/GenBank/DDBJ databases">
        <authorList>
            <person name="Li T."/>
            <person name="Hu X."/>
            <person name="Zhang T."/>
            <person name="Song X."/>
            <person name="Zhang H."/>
            <person name="Dai N."/>
            <person name="Sheng W."/>
            <person name="Hou X."/>
            <person name="Wei L."/>
        </authorList>
    </citation>
    <scope>NUCLEOTIDE SEQUENCE</scope>
    <source>
        <strain evidence="2">G02</strain>
        <tissue evidence="2">Leaf</tissue>
    </source>
</reference>
<sequence length="649" mass="72825">MDEANLLLTPVTQQEIKEAFFDINDDSAPGPDGYSSAFYKNAWPVIGMEVCSAVSEFFQSSKMLKQVNTTLLVLIPKVQLPSSVSDFRPIACCNVIYKAIAKILVRRMQQVLHLLIDSSQNAFVPGRSIADNVLLAQELLSGYNVSKMPLRCTIKVDIQKAYDSVCWDFLLEGLRIFNFPQQFIVWIDQCISTVAYSVNFNGGIHGFFKGSRGLRQGDPLSPYLFVIVMELWHVLLKLSVQNSDTFSYHWKCKELGIINLCFADDVLIFCAGTHQSVSLIKDSLSTFAAMAGLHVNPNKSQIILSKSVRTGRQHLINLMGFREGNLPIKYLGVPLVASRLTIEDCKPLLHKIDSRLAGWSHHSFSMAGRVQILKSVISSLHVYWSSVFLLPKAVINAIENRMRTFLWQGSSGRGIAKVSWAQICKPIAEGGLGFQRVLLMNQALMMKQLWRLLQRDTQSIWVAWVLQFRLRNTTLWTSNSASASWCWKKLIKLSNIMLPGLEFQGRWNWPSVTDFDIQEIVAGLPLIHPNQPDSIRWKSRDGKFSTAAALKMLQPPSAAVRFQWLGVNWRRDTTWASKRWRGKHLLNAAARTMLSSLVYNIWIERNRRRFSSIASTAEIVARNTAVGCCGGPIAAPAVGGLLAAGRSCC</sequence>
<organism evidence="2">
    <name type="scientific">Sesamum radiatum</name>
    <name type="common">Black benniseed</name>
    <dbReference type="NCBI Taxonomy" id="300843"/>
    <lineage>
        <taxon>Eukaryota</taxon>
        <taxon>Viridiplantae</taxon>
        <taxon>Streptophyta</taxon>
        <taxon>Embryophyta</taxon>
        <taxon>Tracheophyta</taxon>
        <taxon>Spermatophyta</taxon>
        <taxon>Magnoliopsida</taxon>
        <taxon>eudicotyledons</taxon>
        <taxon>Gunneridae</taxon>
        <taxon>Pentapetalae</taxon>
        <taxon>asterids</taxon>
        <taxon>lamiids</taxon>
        <taxon>Lamiales</taxon>
        <taxon>Pedaliaceae</taxon>
        <taxon>Sesamum</taxon>
    </lineage>
</organism>
<proteinExistence type="predicted"/>
<feature type="domain" description="Reverse transcriptase" evidence="1">
    <location>
        <begin position="56"/>
        <end position="335"/>
    </location>
</feature>
<reference evidence="2" key="2">
    <citation type="journal article" date="2024" name="Plant">
        <title>Genomic evolution and insights into agronomic trait innovations of Sesamum species.</title>
        <authorList>
            <person name="Miao H."/>
            <person name="Wang L."/>
            <person name="Qu L."/>
            <person name="Liu H."/>
            <person name="Sun Y."/>
            <person name="Le M."/>
            <person name="Wang Q."/>
            <person name="Wei S."/>
            <person name="Zheng Y."/>
            <person name="Lin W."/>
            <person name="Duan Y."/>
            <person name="Cao H."/>
            <person name="Xiong S."/>
            <person name="Wang X."/>
            <person name="Wei L."/>
            <person name="Li C."/>
            <person name="Ma Q."/>
            <person name="Ju M."/>
            <person name="Zhao R."/>
            <person name="Li G."/>
            <person name="Mu C."/>
            <person name="Tian Q."/>
            <person name="Mei H."/>
            <person name="Zhang T."/>
            <person name="Gao T."/>
            <person name="Zhang H."/>
        </authorList>
    </citation>
    <scope>NUCLEOTIDE SEQUENCE</scope>
    <source>
        <strain evidence="2">G02</strain>
    </source>
</reference>
<dbReference type="InterPro" id="IPR043502">
    <property type="entry name" value="DNA/RNA_pol_sf"/>
</dbReference>
<protein>
    <recommendedName>
        <fullName evidence="1">Reverse transcriptase domain-containing protein</fullName>
    </recommendedName>
</protein>
<name>A0AAW2JH73_SESRA</name>
<dbReference type="AlphaFoldDB" id="A0AAW2JH73"/>
<comment type="caution">
    <text evidence="2">The sequence shown here is derived from an EMBL/GenBank/DDBJ whole genome shotgun (WGS) entry which is preliminary data.</text>
</comment>